<dbReference type="AlphaFoldDB" id="A0A1X7E7L8"/>
<protein>
    <submittedName>
        <fullName evidence="1">Uncharacterized protein</fullName>
    </submittedName>
</protein>
<evidence type="ECO:0000313" key="2">
    <source>
        <dbReference type="Proteomes" id="UP000036202"/>
    </source>
</evidence>
<dbReference type="InterPro" id="IPR041256">
    <property type="entry name" value="CdiI_4"/>
</dbReference>
<proteinExistence type="predicted"/>
<reference evidence="1 2" key="1">
    <citation type="journal article" date="2015" name="PLoS ONE">
        <title>Genome Sequence of Bacillus endophyticus and Analysis of Its Companion Mechanism in the Ketogulonigenium vulgare-Bacillus Strain Consortium.</title>
        <authorList>
            <person name="Jia N."/>
            <person name="Du J."/>
            <person name="Ding M.Z."/>
            <person name="Gao F."/>
            <person name="Yuan Y.J."/>
        </authorList>
    </citation>
    <scope>NUCLEOTIDE SEQUENCE [LARGE SCALE GENOMIC DNA]</scope>
    <source>
        <strain evidence="1 2">Hbe603</strain>
    </source>
</reference>
<dbReference type="OrthoDB" id="2903637at2"/>
<dbReference type="Proteomes" id="UP000036202">
    <property type="component" value="Chromosome"/>
</dbReference>
<dbReference type="EMBL" id="CP011974">
    <property type="protein sequence ID" value="AKO92534.1"/>
    <property type="molecule type" value="Genomic_DNA"/>
</dbReference>
<keyword evidence="2" id="KW-1185">Reference proteome</keyword>
<name>A0A1X7E7L8_9BACI</name>
<dbReference type="GeneID" id="93701296"/>
<sequence length="129" mass="15148">MNTVFEDSKKFIQMYREKGLNKGVVIDVLCDYVLDYNFVEILDSFLKEAVPRGQYNGVIHSGAYDPDEEEYFGEKSVLFYYCIAEDDFEDIVTHEELCSYLEVASEFYIAKHPKQTNEVKHYLSQIKEK</sequence>
<accession>A0A1X7E7L8</accession>
<reference evidence="2" key="2">
    <citation type="submission" date="2015-06" db="EMBL/GenBank/DDBJ databases">
        <title>Genome Sequence of Bacillus endophyticus and Analysis of its Companion Mechanism in the Ketogulonigenium vulgare-Bacillus strain Consortium.</title>
        <authorList>
            <person name="Jia N."/>
            <person name="Du J."/>
            <person name="Ding M.-Z."/>
            <person name="Gao F."/>
            <person name="Yuan Y.-J."/>
        </authorList>
    </citation>
    <scope>NUCLEOTIDE SEQUENCE [LARGE SCALE GENOMIC DNA]</scope>
    <source>
        <strain evidence="2">Hbe603</strain>
    </source>
</reference>
<dbReference type="CDD" id="cd20688">
    <property type="entry name" value="CdiI_Ecoli_Nm-like"/>
    <property type="match status" value="1"/>
</dbReference>
<dbReference type="KEGG" id="beo:BEH_10805"/>
<gene>
    <name evidence="1" type="ORF">BEH_10805</name>
</gene>
<dbReference type="Pfam" id="PF18624">
    <property type="entry name" value="CdiI_4"/>
    <property type="match status" value="1"/>
</dbReference>
<dbReference type="PATRIC" id="fig|135735.6.peg.2252"/>
<accession>A0A0H4KJQ0</accession>
<organism evidence="1 2">
    <name type="scientific">Priestia filamentosa</name>
    <dbReference type="NCBI Taxonomy" id="1402861"/>
    <lineage>
        <taxon>Bacteria</taxon>
        <taxon>Bacillati</taxon>
        <taxon>Bacillota</taxon>
        <taxon>Bacilli</taxon>
        <taxon>Bacillales</taxon>
        <taxon>Bacillaceae</taxon>
        <taxon>Priestia</taxon>
    </lineage>
</organism>
<evidence type="ECO:0000313" key="1">
    <source>
        <dbReference type="EMBL" id="AKO92534.1"/>
    </source>
</evidence>
<dbReference type="RefSeq" id="WP_040057765.1">
    <property type="nucleotide sequence ID" value="NZ_CP011974.1"/>
</dbReference>